<dbReference type="SUPFAM" id="SSF89733">
    <property type="entry name" value="L-sulfolactate dehydrogenase-like"/>
    <property type="match status" value="1"/>
</dbReference>
<sequence>MTIRIPYPEVLETLKKLFLEHGFDAPNAEACAVLFAKASLEGVPSHGLERVTVFLDMVKNGLVNPKAKPTLSDQFGSFERWSGNLGPGPLNAQFCMDRAISLSKEFGIGLVAVRQTNHWMRAGNYGWQAADLGVIGICWTNTKPNMPAWGGSEPKLGNNPLVVGIPRKEGHIVLDMAMSQFSYGKMKQYLRDGRQMPYEGGFDSRGKLTKEPKEVISNELALPIGLWKGAGFSLVLDMLAALLSVGNAVHQIGETGSEYGLSQVFLCLDPGKLGFADSIDSVLGNIVNDFLSSETFTGNVIRYPGQNIPEIRAKNLAEGVPVEQGVWQGILDRL</sequence>
<dbReference type="EMBL" id="JAKEVZ010000005">
    <property type="protein sequence ID" value="MCF1751066.1"/>
    <property type="molecule type" value="Genomic_DNA"/>
</dbReference>
<dbReference type="InterPro" id="IPR043144">
    <property type="entry name" value="Mal/L-sulf/L-lact_DH-like_ah"/>
</dbReference>
<dbReference type="PANTHER" id="PTHR11091:SF3">
    <property type="entry name" value="2,3-DIKETO-L-GULONATE REDUCTASE"/>
    <property type="match status" value="1"/>
</dbReference>
<reference evidence="2 3" key="1">
    <citation type="submission" date="2022-01" db="EMBL/GenBank/DDBJ databases">
        <title>Mariniradius saccharolyticus sp. nov., isolated from sediment of a river.</title>
        <authorList>
            <person name="Liu H."/>
        </authorList>
    </citation>
    <scope>NUCLEOTIDE SEQUENCE [LARGE SCALE GENOMIC DNA]</scope>
    <source>
        <strain evidence="2 3">RY-2</strain>
    </source>
</reference>
<evidence type="ECO:0000313" key="3">
    <source>
        <dbReference type="Proteomes" id="UP001201449"/>
    </source>
</evidence>
<dbReference type="InterPro" id="IPR003767">
    <property type="entry name" value="Malate/L-lactate_DH-like"/>
</dbReference>
<dbReference type="RefSeq" id="WP_234861104.1">
    <property type="nucleotide sequence ID" value="NZ_JAKEVZ010000005.1"/>
</dbReference>
<dbReference type="Pfam" id="PF02615">
    <property type="entry name" value="Ldh_2"/>
    <property type="match status" value="1"/>
</dbReference>
<gene>
    <name evidence="2" type="primary">yiaK</name>
    <name evidence="2" type="ORF">L0U89_08290</name>
</gene>
<dbReference type="InterPro" id="IPR036111">
    <property type="entry name" value="Mal/L-sulfo/L-lacto_DH-like_sf"/>
</dbReference>
<dbReference type="Gene3D" id="3.30.1370.60">
    <property type="entry name" value="Hypothetical oxidoreductase yiak, domain 2"/>
    <property type="match status" value="1"/>
</dbReference>
<dbReference type="Proteomes" id="UP001201449">
    <property type="component" value="Unassembled WGS sequence"/>
</dbReference>
<evidence type="ECO:0000256" key="1">
    <source>
        <dbReference type="ARBA" id="ARBA00023002"/>
    </source>
</evidence>
<dbReference type="InterPro" id="IPR043143">
    <property type="entry name" value="Mal/L-sulf/L-lact_DH-like_NADP"/>
</dbReference>
<name>A0ABS9BTW8_9BACT</name>
<comment type="caution">
    <text evidence="2">The sequence shown here is derived from an EMBL/GenBank/DDBJ whole genome shotgun (WGS) entry which is preliminary data.</text>
</comment>
<accession>A0ABS9BTW8</accession>
<protein>
    <submittedName>
        <fullName evidence="2">3-dehydro-L-gulonate 2-dehydrogenase</fullName>
        <ecNumber evidence="2">1.1.1.130</ecNumber>
    </submittedName>
</protein>
<organism evidence="2 3">
    <name type="scientific">Mariniradius sediminis</name>
    <dbReference type="NCBI Taxonomy" id="2909237"/>
    <lineage>
        <taxon>Bacteria</taxon>
        <taxon>Pseudomonadati</taxon>
        <taxon>Bacteroidota</taxon>
        <taxon>Cytophagia</taxon>
        <taxon>Cytophagales</taxon>
        <taxon>Cyclobacteriaceae</taxon>
        <taxon>Mariniradius</taxon>
    </lineage>
</organism>
<proteinExistence type="predicted"/>
<keyword evidence="1 2" id="KW-0560">Oxidoreductase</keyword>
<dbReference type="PANTHER" id="PTHR11091">
    <property type="entry name" value="OXIDOREDUCTASE-RELATED"/>
    <property type="match status" value="1"/>
</dbReference>
<dbReference type="GO" id="GO:0047559">
    <property type="term" value="F:3-dehydro-L-gulonate 2-dehydrogenase activity"/>
    <property type="evidence" value="ECO:0007669"/>
    <property type="project" value="UniProtKB-EC"/>
</dbReference>
<evidence type="ECO:0000313" key="2">
    <source>
        <dbReference type="EMBL" id="MCF1751066.1"/>
    </source>
</evidence>
<dbReference type="EC" id="1.1.1.130" evidence="2"/>
<keyword evidence="3" id="KW-1185">Reference proteome</keyword>
<dbReference type="Gene3D" id="1.10.1530.10">
    <property type="match status" value="1"/>
</dbReference>
<dbReference type="NCBIfam" id="NF009750">
    <property type="entry name" value="PRK13260.1"/>
    <property type="match status" value="1"/>
</dbReference>